<dbReference type="InterPro" id="IPR013025">
    <property type="entry name" value="Ribosomal_uL23-like"/>
</dbReference>
<reference evidence="5" key="2">
    <citation type="submission" date="2021-01" db="EMBL/GenBank/DDBJ databases">
        <authorList>
            <person name="Schikora-Tamarit M.A."/>
        </authorList>
    </citation>
    <scope>NUCLEOTIDE SEQUENCE</scope>
    <source>
        <strain evidence="5">CBS2887</strain>
    </source>
</reference>
<keyword evidence="3" id="KW-0687">Ribonucleoprotein</keyword>
<evidence type="ECO:0000256" key="2">
    <source>
        <dbReference type="ARBA" id="ARBA00022980"/>
    </source>
</evidence>
<dbReference type="OrthoDB" id="275582at2759"/>
<dbReference type="GO" id="GO:0032543">
    <property type="term" value="P:mitochondrial translation"/>
    <property type="evidence" value="ECO:0007669"/>
    <property type="project" value="TreeGrafter"/>
</dbReference>
<gene>
    <name evidence="5" type="ORF">WICPIJ_000775</name>
</gene>
<evidence type="ECO:0000313" key="6">
    <source>
        <dbReference type="Proteomes" id="UP000774326"/>
    </source>
</evidence>
<dbReference type="EMBL" id="JAEUBG010000452">
    <property type="protein sequence ID" value="KAH3688250.1"/>
    <property type="molecule type" value="Genomic_DNA"/>
</dbReference>
<comment type="caution">
    <text evidence="5">The sequence shown here is derived from an EMBL/GenBank/DDBJ whole genome shotgun (WGS) entry which is preliminary data.</text>
</comment>
<dbReference type="GO" id="GO:0005762">
    <property type="term" value="C:mitochondrial large ribosomal subunit"/>
    <property type="evidence" value="ECO:0007669"/>
    <property type="project" value="TreeGrafter"/>
</dbReference>
<evidence type="ECO:0000256" key="4">
    <source>
        <dbReference type="ARBA" id="ARBA00039977"/>
    </source>
</evidence>
<evidence type="ECO:0000256" key="3">
    <source>
        <dbReference type="ARBA" id="ARBA00023274"/>
    </source>
</evidence>
<dbReference type="AlphaFoldDB" id="A0A9P8TRH8"/>
<dbReference type="FunFam" id="3.30.70.330:FF:000614">
    <property type="entry name" value="Mrp20p"/>
    <property type="match status" value="1"/>
</dbReference>
<dbReference type="Gene3D" id="3.30.70.330">
    <property type="match status" value="1"/>
</dbReference>
<dbReference type="SUPFAM" id="SSF54189">
    <property type="entry name" value="Ribosomal proteins S24e, L23 and L15e"/>
    <property type="match status" value="1"/>
</dbReference>
<dbReference type="PANTHER" id="PTHR12059:SF5">
    <property type="entry name" value="LARGE RIBOSOMAL SUBUNIT PROTEIN UL23M"/>
    <property type="match status" value="1"/>
</dbReference>
<dbReference type="InterPro" id="IPR012678">
    <property type="entry name" value="Ribosomal_uL23/eL15/eS24_sf"/>
</dbReference>
<evidence type="ECO:0000256" key="1">
    <source>
        <dbReference type="ARBA" id="ARBA00006700"/>
    </source>
</evidence>
<dbReference type="Pfam" id="PF00276">
    <property type="entry name" value="Ribosomal_L23"/>
    <property type="match status" value="1"/>
</dbReference>
<dbReference type="PANTHER" id="PTHR12059">
    <property type="entry name" value="RIBOSOMAL PROTEIN L23-RELATED"/>
    <property type="match status" value="1"/>
</dbReference>
<dbReference type="Proteomes" id="UP000774326">
    <property type="component" value="Unassembled WGS sequence"/>
</dbReference>
<proteinExistence type="inferred from homology"/>
<accession>A0A9P8TRH8</accession>
<keyword evidence="6" id="KW-1185">Reference proteome</keyword>
<keyword evidence="2" id="KW-0689">Ribosomal protein</keyword>
<sequence length="249" mass="28448">MPRVITELATAFKSGTRSLATAVSTAASSLIQTHSTTTPKAINQVTTAHSSKLFKLIRNSIDAGEAHFKVGGKKLYFPTARVILLRPNAKHTPYQAKFIVPKSFNRMDLRDYLYHVYGLRAFNITTQLQHAKFSREGNAVARYRTGQIKKMTIEMTEPFIWPEEPKNKNPWNVKFFKGLEQFAEDKQRLGSDAFKPSEAFGGALGPYKHKPQPFISKNLKNRMINEKTRVHAQQFRKDDVELVNKYLKF</sequence>
<evidence type="ECO:0000313" key="5">
    <source>
        <dbReference type="EMBL" id="KAH3688250.1"/>
    </source>
</evidence>
<dbReference type="GO" id="GO:0003735">
    <property type="term" value="F:structural constituent of ribosome"/>
    <property type="evidence" value="ECO:0007669"/>
    <property type="project" value="InterPro"/>
</dbReference>
<comment type="similarity">
    <text evidence="1">Belongs to the universal ribosomal protein uL23 family.</text>
</comment>
<reference evidence="5" key="1">
    <citation type="journal article" date="2021" name="Open Biol.">
        <title>Shared evolutionary footprints suggest mitochondrial oxidative damage underlies multiple complex I losses in fungi.</title>
        <authorList>
            <person name="Schikora-Tamarit M.A."/>
            <person name="Marcet-Houben M."/>
            <person name="Nosek J."/>
            <person name="Gabaldon T."/>
        </authorList>
    </citation>
    <scope>NUCLEOTIDE SEQUENCE</scope>
    <source>
        <strain evidence="5">CBS2887</strain>
    </source>
</reference>
<organism evidence="5 6">
    <name type="scientific">Wickerhamomyces pijperi</name>
    <name type="common">Yeast</name>
    <name type="synonym">Pichia pijperi</name>
    <dbReference type="NCBI Taxonomy" id="599730"/>
    <lineage>
        <taxon>Eukaryota</taxon>
        <taxon>Fungi</taxon>
        <taxon>Dikarya</taxon>
        <taxon>Ascomycota</taxon>
        <taxon>Saccharomycotina</taxon>
        <taxon>Saccharomycetes</taxon>
        <taxon>Phaffomycetales</taxon>
        <taxon>Wickerhamomycetaceae</taxon>
        <taxon>Wickerhamomyces</taxon>
    </lineage>
</organism>
<dbReference type="InterPro" id="IPR012677">
    <property type="entry name" value="Nucleotide-bd_a/b_plait_sf"/>
</dbReference>
<protein>
    <recommendedName>
        <fullName evidence="4">Large ribosomal subunit protein uL23m</fullName>
    </recommendedName>
</protein>
<name>A0A9P8TRH8_WICPI</name>